<dbReference type="Gene3D" id="3.40.50.1820">
    <property type="entry name" value="alpha/beta hydrolase"/>
    <property type="match status" value="1"/>
</dbReference>
<proteinExistence type="predicted"/>
<keyword evidence="3" id="KW-1185">Reference proteome</keyword>
<sequence length="279" mass="30675">MNMTWTHHPMPGDVTIEAAWSPCSTPQPKGCVVLWPCMGGDCRMYAMPVETFTSAGWHVLFYNPRGHGGSTGYLSVETAGEDLKRLLDRFDLSGLPLTAIGHSGACAAWLKASAAGLSVTDFFFIAPVLNSRRSLFYMYETGTIGEFVFVTSRLAADPAHFKRTLADTAWLDPAYWHAHNLEHVLNGGNGSFPMGSFLRELFIPGVDAMPELGFREADVTIFFPTRDNWYPHSETLGECSEKLTTLEVPDAGDHYFSGAWPAVWSQTAHRMAIAASGCR</sequence>
<gene>
    <name evidence="2" type="ORF">MSL71_26460</name>
</gene>
<dbReference type="Proteomes" id="UP000507962">
    <property type="component" value="Unassembled WGS sequence"/>
</dbReference>
<dbReference type="InterPro" id="IPR029058">
    <property type="entry name" value="AB_hydrolase_fold"/>
</dbReference>
<reference evidence="2 3" key="1">
    <citation type="submission" date="2019-03" db="EMBL/GenBank/DDBJ databases">
        <authorList>
            <person name="Nijsse B."/>
        </authorList>
    </citation>
    <scope>NUCLEOTIDE SEQUENCE [LARGE SCALE GENOMIC DNA]</scope>
    <source>
        <strain evidence="2">Desulfoluna butyratoxydans MSL71</strain>
    </source>
</reference>
<dbReference type="Pfam" id="PF12146">
    <property type="entry name" value="Hydrolase_4"/>
    <property type="match status" value="1"/>
</dbReference>
<dbReference type="InterPro" id="IPR022742">
    <property type="entry name" value="Hydrolase_4"/>
</dbReference>
<keyword evidence="2" id="KW-0378">Hydrolase</keyword>
<accession>A0A4U8YP58</accession>
<feature type="domain" description="Serine aminopeptidase S33" evidence="1">
    <location>
        <begin position="27"/>
        <end position="133"/>
    </location>
</feature>
<evidence type="ECO:0000313" key="2">
    <source>
        <dbReference type="EMBL" id="VFQ44989.1"/>
    </source>
</evidence>
<evidence type="ECO:0000259" key="1">
    <source>
        <dbReference type="Pfam" id="PF12146"/>
    </source>
</evidence>
<dbReference type="EMBL" id="CAADHO010000004">
    <property type="protein sequence ID" value="VFQ44989.1"/>
    <property type="molecule type" value="Genomic_DNA"/>
</dbReference>
<dbReference type="AlphaFoldDB" id="A0A4U8YP58"/>
<organism evidence="2 3">
    <name type="scientific">Desulfoluna butyratoxydans</name>
    <dbReference type="NCBI Taxonomy" id="231438"/>
    <lineage>
        <taxon>Bacteria</taxon>
        <taxon>Pseudomonadati</taxon>
        <taxon>Thermodesulfobacteriota</taxon>
        <taxon>Desulfobacteria</taxon>
        <taxon>Desulfobacterales</taxon>
        <taxon>Desulfolunaceae</taxon>
        <taxon>Desulfoluna</taxon>
    </lineage>
</organism>
<dbReference type="RefSeq" id="WP_180141055.1">
    <property type="nucleotide sequence ID" value="NZ_CAADHO010000004.1"/>
</dbReference>
<dbReference type="GO" id="GO:0016787">
    <property type="term" value="F:hydrolase activity"/>
    <property type="evidence" value="ECO:0007669"/>
    <property type="project" value="UniProtKB-KW"/>
</dbReference>
<name>A0A4U8YP58_9BACT</name>
<dbReference type="SUPFAM" id="SSF53474">
    <property type="entry name" value="alpha/beta-Hydrolases"/>
    <property type="match status" value="1"/>
</dbReference>
<protein>
    <submittedName>
        <fullName evidence="2">Alpha/beta hydrolase fold</fullName>
    </submittedName>
</protein>
<evidence type="ECO:0000313" key="3">
    <source>
        <dbReference type="Proteomes" id="UP000507962"/>
    </source>
</evidence>